<name>A0A9W8MMM5_9AGAR</name>
<comment type="caution">
    <text evidence="1">The sequence shown here is derived from an EMBL/GenBank/DDBJ whole genome shotgun (WGS) entry which is preliminary data.</text>
</comment>
<keyword evidence="2" id="KW-1185">Reference proteome</keyword>
<gene>
    <name evidence="1" type="ORF">H1R20_g846</name>
</gene>
<feature type="non-terminal residue" evidence="1">
    <location>
        <position position="65"/>
    </location>
</feature>
<proteinExistence type="predicted"/>
<protein>
    <submittedName>
        <fullName evidence="1">Uncharacterized protein</fullName>
    </submittedName>
</protein>
<dbReference type="EMBL" id="JANBPK010000126">
    <property type="protein sequence ID" value="KAJ2936246.1"/>
    <property type="molecule type" value="Genomic_DNA"/>
</dbReference>
<organism evidence="1 2">
    <name type="scientific">Candolleomyces eurysporus</name>
    <dbReference type="NCBI Taxonomy" id="2828524"/>
    <lineage>
        <taxon>Eukaryota</taxon>
        <taxon>Fungi</taxon>
        <taxon>Dikarya</taxon>
        <taxon>Basidiomycota</taxon>
        <taxon>Agaricomycotina</taxon>
        <taxon>Agaricomycetes</taxon>
        <taxon>Agaricomycetidae</taxon>
        <taxon>Agaricales</taxon>
        <taxon>Agaricineae</taxon>
        <taxon>Psathyrellaceae</taxon>
        <taxon>Candolleomyces</taxon>
    </lineage>
</organism>
<evidence type="ECO:0000313" key="1">
    <source>
        <dbReference type="EMBL" id="KAJ2936246.1"/>
    </source>
</evidence>
<dbReference type="AlphaFoldDB" id="A0A9W8MMM5"/>
<dbReference type="Proteomes" id="UP001140091">
    <property type="component" value="Unassembled WGS sequence"/>
</dbReference>
<reference evidence="1" key="1">
    <citation type="submission" date="2022-06" db="EMBL/GenBank/DDBJ databases">
        <title>Genome Sequence of Candolleomyces eurysporus.</title>
        <authorList>
            <person name="Buettner E."/>
        </authorList>
    </citation>
    <scope>NUCLEOTIDE SEQUENCE</scope>
    <source>
        <strain evidence="1">VTCC 930004</strain>
    </source>
</reference>
<accession>A0A9W8MMM5</accession>
<evidence type="ECO:0000313" key="2">
    <source>
        <dbReference type="Proteomes" id="UP001140091"/>
    </source>
</evidence>
<sequence>MLSGFLGMLQNLDVKIFPFKALLQRRGMYEHLQELDVLDDDHLVSAHTRTYKYSMIIKRIQNHLV</sequence>